<evidence type="ECO:0000256" key="13">
    <source>
        <dbReference type="SAM" id="SignalP"/>
    </source>
</evidence>
<evidence type="ECO:0000256" key="7">
    <source>
        <dbReference type="ARBA" id="ARBA00022638"/>
    </source>
</evidence>
<evidence type="ECO:0000256" key="11">
    <source>
        <dbReference type="ARBA" id="ARBA00055588"/>
    </source>
</evidence>
<evidence type="ECO:0000256" key="9">
    <source>
        <dbReference type="ARBA" id="ARBA00023157"/>
    </source>
</evidence>
<dbReference type="PROSITE" id="PS51904">
    <property type="entry name" value="GLYCOSYL_HYDROL_F25_2"/>
    <property type="match status" value="1"/>
</dbReference>
<keyword evidence="15" id="KW-1185">Reference proteome</keyword>
<evidence type="ECO:0000313" key="15">
    <source>
        <dbReference type="Proteomes" id="UP000256661"/>
    </source>
</evidence>
<proteinExistence type="inferred from homology"/>
<keyword evidence="8" id="KW-0378">Hydrolase</keyword>
<reference evidence="14 15" key="1">
    <citation type="submission" date="2018-08" db="EMBL/GenBank/DDBJ databases">
        <title>Sequencing the genomes of 1000 actinobacteria strains.</title>
        <authorList>
            <person name="Klenk H.-P."/>
        </authorList>
    </citation>
    <scope>NUCLEOTIDE SEQUENCE [LARGE SCALE GENOMIC DNA]</scope>
    <source>
        <strain evidence="14 15">DSM 43927</strain>
    </source>
</reference>
<dbReference type="Gene3D" id="3.20.20.80">
    <property type="entry name" value="Glycosidases"/>
    <property type="match status" value="1"/>
</dbReference>
<dbReference type="AlphaFoldDB" id="A0A3D9SL99"/>
<accession>A0A3D9SL99</accession>
<comment type="function">
    <text evidence="11">This enzyme has both lysozyme (acetylmuramidase) and diacetylmuramidase activities.</text>
</comment>
<evidence type="ECO:0000256" key="5">
    <source>
        <dbReference type="ARBA" id="ARBA00022525"/>
    </source>
</evidence>
<comment type="similarity">
    <text evidence="3">Belongs to the glycosyl hydrolase 25 family.</text>
</comment>
<dbReference type="InterPro" id="IPR002053">
    <property type="entry name" value="Glyco_hydro_25"/>
</dbReference>
<dbReference type="GO" id="GO:0016998">
    <property type="term" value="P:cell wall macromolecule catabolic process"/>
    <property type="evidence" value="ECO:0007669"/>
    <property type="project" value="InterPro"/>
</dbReference>
<evidence type="ECO:0000256" key="3">
    <source>
        <dbReference type="ARBA" id="ARBA00010646"/>
    </source>
</evidence>
<dbReference type="GO" id="GO:0003796">
    <property type="term" value="F:lysozyme activity"/>
    <property type="evidence" value="ECO:0007669"/>
    <property type="project" value="UniProtKB-EC"/>
</dbReference>
<dbReference type="GO" id="GO:0042742">
    <property type="term" value="P:defense response to bacterium"/>
    <property type="evidence" value="ECO:0007669"/>
    <property type="project" value="UniProtKB-KW"/>
</dbReference>
<evidence type="ECO:0000256" key="4">
    <source>
        <dbReference type="ARBA" id="ARBA00012732"/>
    </source>
</evidence>
<dbReference type="RefSeq" id="WP_116022296.1">
    <property type="nucleotide sequence ID" value="NZ_QTTT01000001.1"/>
</dbReference>
<dbReference type="InterPro" id="IPR018077">
    <property type="entry name" value="Glyco_hydro_fam25_subgr"/>
</dbReference>
<dbReference type="GO" id="GO:0016052">
    <property type="term" value="P:carbohydrate catabolic process"/>
    <property type="evidence" value="ECO:0007669"/>
    <property type="project" value="TreeGrafter"/>
</dbReference>
<dbReference type="GO" id="GO:0031640">
    <property type="term" value="P:killing of cells of another organism"/>
    <property type="evidence" value="ECO:0007669"/>
    <property type="project" value="UniProtKB-KW"/>
</dbReference>
<dbReference type="Pfam" id="PF01183">
    <property type="entry name" value="Glyco_hydro_25"/>
    <property type="match status" value="1"/>
</dbReference>
<evidence type="ECO:0000256" key="8">
    <source>
        <dbReference type="ARBA" id="ARBA00022801"/>
    </source>
</evidence>
<comment type="subcellular location">
    <subcellularLocation>
        <location evidence="2">Secreted</location>
    </subcellularLocation>
</comment>
<keyword evidence="10" id="KW-0326">Glycosidase</keyword>
<comment type="caution">
    <text evidence="14">The sequence shown here is derived from an EMBL/GenBank/DDBJ whole genome shotgun (WGS) entry which is preliminary data.</text>
</comment>
<dbReference type="Proteomes" id="UP000256661">
    <property type="component" value="Unassembled WGS sequence"/>
</dbReference>
<dbReference type="PANTHER" id="PTHR34135">
    <property type="entry name" value="LYSOZYME"/>
    <property type="match status" value="1"/>
</dbReference>
<feature type="region of interest" description="Disordered" evidence="12">
    <location>
        <begin position="22"/>
        <end position="55"/>
    </location>
</feature>
<keyword evidence="5" id="KW-0964">Secreted</keyword>
<organism evidence="14 15">
    <name type="scientific">Thermomonospora umbrina</name>
    <dbReference type="NCBI Taxonomy" id="111806"/>
    <lineage>
        <taxon>Bacteria</taxon>
        <taxon>Bacillati</taxon>
        <taxon>Actinomycetota</taxon>
        <taxon>Actinomycetes</taxon>
        <taxon>Streptosporangiales</taxon>
        <taxon>Thermomonosporaceae</taxon>
        <taxon>Thermomonospora</taxon>
    </lineage>
</organism>
<keyword evidence="6" id="KW-0929">Antimicrobial</keyword>
<dbReference type="InterPro" id="IPR017853">
    <property type="entry name" value="GH"/>
</dbReference>
<keyword evidence="9" id="KW-1015">Disulfide bond</keyword>
<evidence type="ECO:0000313" key="14">
    <source>
        <dbReference type="EMBL" id="REE96689.1"/>
    </source>
</evidence>
<dbReference type="EC" id="3.2.1.17" evidence="4"/>
<dbReference type="GO" id="GO:0005576">
    <property type="term" value="C:extracellular region"/>
    <property type="evidence" value="ECO:0007669"/>
    <property type="project" value="UniProtKB-SubCell"/>
</dbReference>
<keyword evidence="7" id="KW-0081">Bacteriolytic enzyme</keyword>
<dbReference type="EMBL" id="QTTT01000001">
    <property type="protein sequence ID" value="REE96689.1"/>
    <property type="molecule type" value="Genomic_DNA"/>
</dbReference>
<gene>
    <name evidence="14" type="ORF">DFJ69_2133</name>
</gene>
<evidence type="ECO:0000256" key="2">
    <source>
        <dbReference type="ARBA" id="ARBA00004613"/>
    </source>
</evidence>
<evidence type="ECO:0000256" key="6">
    <source>
        <dbReference type="ARBA" id="ARBA00022529"/>
    </source>
</evidence>
<dbReference type="PANTHER" id="PTHR34135:SF2">
    <property type="entry name" value="LYSOZYME"/>
    <property type="match status" value="1"/>
</dbReference>
<comment type="catalytic activity">
    <reaction evidence="1">
        <text>Hydrolysis of (1-&gt;4)-beta-linkages between N-acetylmuramic acid and N-acetyl-D-glucosamine residues in a peptidoglycan and between N-acetyl-D-glucosamine residues in chitodextrins.</text>
        <dbReference type="EC" id="3.2.1.17"/>
    </reaction>
</comment>
<evidence type="ECO:0000256" key="12">
    <source>
        <dbReference type="SAM" id="MobiDB-lite"/>
    </source>
</evidence>
<keyword evidence="13" id="KW-0732">Signal</keyword>
<protein>
    <recommendedName>
        <fullName evidence="4">lysozyme</fullName>
        <ecNumber evidence="4">3.2.1.17</ecNumber>
    </recommendedName>
</protein>
<dbReference type="SMART" id="SM00641">
    <property type="entry name" value="Glyco_25"/>
    <property type="match status" value="1"/>
</dbReference>
<dbReference type="GO" id="GO:0009253">
    <property type="term" value="P:peptidoglycan catabolic process"/>
    <property type="evidence" value="ECO:0007669"/>
    <property type="project" value="InterPro"/>
</dbReference>
<evidence type="ECO:0000256" key="1">
    <source>
        <dbReference type="ARBA" id="ARBA00000632"/>
    </source>
</evidence>
<name>A0A3D9SL99_9ACTN</name>
<feature type="signal peptide" evidence="13">
    <location>
        <begin position="1"/>
        <end position="24"/>
    </location>
</feature>
<dbReference type="OrthoDB" id="287365at2"/>
<evidence type="ECO:0000256" key="10">
    <source>
        <dbReference type="ARBA" id="ARBA00023295"/>
    </source>
</evidence>
<sequence>MKRLTAFVAVGLATAAVTSGVAFAEPSPPGGGELRPGEAYAGAGDPHPSGGGVGAARVPAGLKGVDVSSHQMDKVNWPALRQSGVRYAFVKATESADTSAKPEQGYVNPYFAGQYGGARKVGMIRGAYHFAQPHESGGLRQADYFINHGGGWTQDGWTLPGVLDIENNPYGHINGLNQCYNLTKTQSVNWIRAFVDRYRQRTGRYPIIYTTTNWWKTCTGNNAGFGQSPLWLANYGPTPGPLPAGWRSHTFWQYTQNPEGSPLGNPNVLNGTLQGLQKLAIQARTSINPVNATPEPVRKGRPVTVSGKLSFHNGSAWRLLSGHRVSFWFRASGTSKWVSKGSMLTNANGQFRKAFTAQRDGFWRVYYPGAPRYFSTTSANDYVDVR</sequence>
<dbReference type="FunFam" id="3.20.20.80:FF:000060">
    <property type="entry name" value="Lysozyme M1"/>
    <property type="match status" value="1"/>
</dbReference>
<dbReference type="SUPFAM" id="SSF51445">
    <property type="entry name" value="(Trans)glycosidases"/>
    <property type="match status" value="1"/>
</dbReference>
<feature type="chain" id="PRO_5017611011" description="lysozyme" evidence="13">
    <location>
        <begin position="25"/>
        <end position="386"/>
    </location>
</feature>